<dbReference type="Proteomes" id="UP000322225">
    <property type="component" value="Chromosome 4"/>
</dbReference>
<evidence type="ECO:0000256" key="4">
    <source>
        <dbReference type="ARBA" id="ARBA00022777"/>
    </source>
</evidence>
<feature type="region of interest" description="Disordered" evidence="9">
    <location>
        <begin position="760"/>
        <end position="799"/>
    </location>
</feature>
<feature type="compositionally biased region" description="Gly residues" evidence="9">
    <location>
        <begin position="761"/>
        <end position="770"/>
    </location>
</feature>
<dbReference type="Gene3D" id="1.10.510.10">
    <property type="entry name" value="Transferase(Phosphotransferase) domain 1"/>
    <property type="match status" value="1"/>
</dbReference>
<feature type="region of interest" description="Disordered" evidence="9">
    <location>
        <begin position="486"/>
        <end position="516"/>
    </location>
</feature>
<dbReference type="SMART" id="SM00220">
    <property type="entry name" value="S_TKc"/>
    <property type="match status" value="1"/>
</dbReference>
<feature type="region of interest" description="Disordered" evidence="9">
    <location>
        <begin position="383"/>
        <end position="432"/>
    </location>
</feature>
<dbReference type="Pfam" id="PF00069">
    <property type="entry name" value="Pkinase"/>
    <property type="match status" value="1"/>
</dbReference>
<dbReference type="InterPro" id="IPR000719">
    <property type="entry name" value="Prot_kinase_dom"/>
</dbReference>
<reference evidence="10" key="2">
    <citation type="submission" date="2024-01" db="EMBL/GenBank/DDBJ databases">
        <title>Comparative genomics of Cryptococcus and Kwoniella reveals pathogenesis evolution and contrasting modes of karyotype evolution via chromosome fusion or intercentromeric recombination.</title>
        <authorList>
            <person name="Coelho M.A."/>
            <person name="David-Palma M."/>
            <person name="Shea T."/>
            <person name="Bowers K."/>
            <person name="McGinley-Smith S."/>
            <person name="Mohammad A.W."/>
            <person name="Gnirke A."/>
            <person name="Yurkov A.M."/>
            <person name="Nowrousian M."/>
            <person name="Sun S."/>
            <person name="Cuomo C.A."/>
            <person name="Heitman J."/>
        </authorList>
    </citation>
    <scope>NUCLEOTIDE SEQUENCE</scope>
    <source>
        <strain evidence="10">CBS 12478</strain>
    </source>
</reference>
<sequence length="1031" mass="109633">MSILRDSTSQPPPPSPGVGVLSSTVGAKTKPRSSSSASSRNDLFNTSWKPDLPPPKPLLEEAVPLITSTSTMHSHTLPTPSKKRELGLKMDIDHHVGGIDGSGNVDVDEFGVSSLKTTQVTTLARAEGAATAIASTPSSASRTSSFFDLSSSDAVTPPPAPRLGTSLHHLNGSSGLTTGGSSFNPSPLNLSRASSFRHTIPPPLPLEGLPSNSTTGRSVDFSIAGPSTSSSRQPSWDDIDPLSPLHQSPQLPPSSSAAAADWQPPLPPSSEDIELRLLPNSTYLLGEGRYAKVFLAAYKQNRKGKGRSYRDLLGRGGGSVSSPQGQMQPENGDTMEVNENGDGLVGGSWRLCAAKRLAPDRESQTMGLREAFFLHRLAGTKAKKPTSVERGIRSARGGSHGRNRAVSPLRDGFNTSASTSTGSSPDRVDKPKRNGSVYVVKLIAVKEDIEGYPSNATHARSTSDALRSGTGTLIRQRSSTLISAHAPLQQQQQQSPKHHHNDGGVESGRPELSSLASFPSLPSLGQAVRNEHQPRAVSRLVLLLEHAPLGTLDRMLRTSPQLVGKKLWERWAREGAEALEWVHGKGVVHADIKPGNLLVTTDLHIRLSDFGSSLLIHPAHPPTDGLGLGTLPFSPPELVDPNQTFSFPVDIFALGATLYQCITGREPFRGSRTIEMMHHVRKGGLWAYEERERLHRVGNNDGVSVGGSPYPSAWRAAPSSTASGLNQAGVRRTGSLRVQPSNSSRDHLLSAVSFEGLPPYRGGGAGGVGSGTTKPKLKRMTSTESIRASDEVENSESPSGVKLWANWIKNGPAISASPSGSAGLGKDAVALLLSEGEDFASPISPTAGISRASSMRRAQEMRLVTENGGGGGSYPTSRRSSTNSSPIDPQASSNLHVGPGSGLPPAQIDLTTPSPLSVQSTRVSTPPQVPSPSCLAIPDNPTTSFDEAEMEEDQLIAETKETIRQLTEPYEDGSPSMVFLDGADRVREEVRQVLRGMLEPDQRVRLTAREVRERWDLLGVGVGEGDEDDQE</sequence>
<dbReference type="InterPro" id="IPR011009">
    <property type="entry name" value="Kinase-like_dom_sf"/>
</dbReference>
<feature type="active site" description="Proton acceptor" evidence="6">
    <location>
        <position position="591"/>
    </location>
</feature>
<feature type="compositionally biased region" description="Low complexity" evidence="9">
    <location>
        <begin position="241"/>
        <end position="263"/>
    </location>
</feature>
<feature type="compositionally biased region" description="Low complexity" evidence="9">
    <location>
        <begin position="134"/>
        <end position="154"/>
    </location>
</feature>
<evidence type="ECO:0000256" key="7">
    <source>
        <dbReference type="PIRSR" id="PIRSR630616-2"/>
    </source>
</evidence>
<feature type="compositionally biased region" description="Polar residues" evidence="9">
    <location>
        <begin position="909"/>
        <end position="926"/>
    </location>
</feature>
<keyword evidence="3 7" id="KW-0547">Nucleotide-binding</keyword>
<evidence type="ECO:0000256" key="5">
    <source>
        <dbReference type="ARBA" id="ARBA00022840"/>
    </source>
</evidence>
<evidence type="ECO:0000313" key="11">
    <source>
        <dbReference type="Proteomes" id="UP000322225"/>
    </source>
</evidence>
<feature type="region of interest" description="Disordered" evidence="9">
    <location>
        <begin position="865"/>
        <end position="944"/>
    </location>
</feature>
<dbReference type="AlphaFoldDB" id="A0A5M6C0V2"/>
<name>A0A5M6C0V2_9TREE</name>
<feature type="cross-link" description="Glycyl lysine isopeptide (Lys-Gly) (interchain with G-Cter in SUMO2)" evidence="8">
    <location>
        <position position="593"/>
    </location>
</feature>
<feature type="region of interest" description="Disordered" evidence="9">
    <location>
        <begin position="134"/>
        <end position="273"/>
    </location>
</feature>
<keyword evidence="5 7" id="KW-0067">ATP-binding</keyword>
<dbReference type="InterPro" id="IPR008271">
    <property type="entry name" value="Ser/Thr_kinase_AS"/>
</dbReference>
<evidence type="ECO:0000256" key="6">
    <source>
        <dbReference type="PIRSR" id="PIRSR630616-1"/>
    </source>
</evidence>
<keyword evidence="11" id="KW-1185">Reference proteome</keyword>
<dbReference type="KEGG" id="ksn:43588527"/>
<reference evidence="10" key="1">
    <citation type="submission" date="2017-08" db="EMBL/GenBank/DDBJ databases">
        <authorList>
            <person name="Cuomo C."/>
            <person name="Billmyre B."/>
            <person name="Heitman J."/>
        </authorList>
    </citation>
    <scope>NUCLEOTIDE SEQUENCE</scope>
    <source>
        <strain evidence="10">CBS 12478</strain>
    </source>
</reference>
<dbReference type="GO" id="GO:0005524">
    <property type="term" value="F:ATP binding"/>
    <property type="evidence" value="ECO:0007669"/>
    <property type="project" value="UniProtKB-KW"/>
</dbReference>
<evidence type="ECO:0000313" key="10">
    <source>
        <dbReference type="EMBL" id="WWD18005.1"/>
    </source>
</evidence>
<feature type="compositionally biased region" description="Polar residues" evidence="9">
    <location>
        <begin position="413"/>
        <end position="424"/>
    </location>
</feature>
<gene>
    <name evidence="10" type="ORF">CI109_102452</name>
</gene>
<accession>A0A5M6C0V2</accession>
<protein>
    <submittedName>
        <fullName evidence="10">Uncharacterized protein</fullName>
    </submittedName>
</protein>
<dbReference type="RefSeq" id="XP_031861259.1">
    <property type="nucleotide sequence ID" value="XM_032004394.1"/>
</dbReference>
<organism evidence="10 11">
    <name type="scientific">Kwoniella shandongensis</name>
    <dbReference type="NCBI Taxonomy" id="1734106"/>
    <lineage>
        <taxon>Eukaryota</taxon>
        <taxon>Fungi</taxon>
        <taxon>Dikarya</taxon>
        <taxon>Basidiomycota</taxon>
        <taxon>Agaricomycotina</taxon>
        <taxon>Tremellomycetes</taxon>
        <taxon>Tremellales</taxon>
        <taxon>Cryptococcaceae</taxon>
        <taxon>Kwoniella</taxon>
    </lineage>
</organism>
<evidence type="ECO:0000256" key="1">
    <source>
        <dbReference type="ARBA" id="ARBA00022527"/>
    </source>
</evidence>
<dbReference type="EMBL" id="CP144054">
    <property type="protein sequence ID" value="WWD18005.1"/>
    <property type="molecule type" value="Genomic_DNA"/>
</dbReference>
<keyword evidence="4" id="KW-0418">Kinase</keyword>
<keyword evidence="1" id="KW-0723">Serine/threonine-protein kinase</keyword>
<feature type="compositionally biased region" description="Low complexity" evidence="9">
    <location>
        <begin position="17"/>
        <end position="26"/>
    </location>
</feature>
<evidence type="ECO:0000256" key="8">
    <source>
        <dbReference type="PIRSR" id="PIRSR630616-3"/>
    </source>
</evidence>
<dbReference type="PROSITE" id="PS50011">
    <property type="entry name" value="PROTEIN_KINASE_DOM"/>
    <property type="match status" value="1"/>
</dbReference>
<dbReference type="PANTHER" id="PTHR24350">
    <property type="entry name" value="SERINE/THREONINE-PROTEIN KINASE IAL-RELATED"/>
    <property type="match status" value="1"/>
</dbReference>
<evidence type="ECO:0000256" key="9">
    <source>
        <dbReference type="SAM" id="MobiDB-lite"/>
    </source>
</evidence>
<dbReference type="InterPro" id="IPR030616">
    <property type="entry name" value="Aur-like"/>
</dbReference>
<feature type="compositionally biased region" description="Polar residues" evidence="9">
    <location>
        <begin position="183"/>
        <end position="197"/>
    </location>
</feature>
<feature type="compositionally biased region" description="Polar residues" evidence="9">
    <location>
        <begin position="225"/>
        <end position="234"/>
    </location>
</feature>
<dbReference type="OrthoDB" id="4062651at2759"/>
<feature type="compositionally biased region" description="Low complexity" evidence="9">
    <location>
        <begin position="172"/>
        <end position="182"/>
    </location>
</feature>
<feature type="binding site" evidence="7">
    <location>
        <begin position="545"/>
        <end position="547"/>
    </location>
    <ligand>
        <name>ATP</name>
        <dbReference type="ChEBI" id="CHEBI:30616"/>
    </ligand>
</feature>
<dbReference type="GeneID" id="43588527"/>
<feature type="region of interest" description="Disordered" evidence="9">
    <location>
        <begin position="1"/>
        <end position="58"/>
    </location>
</feature>
<evidence type="ECO:0000256" key="2">
    <source>
        <dbReference type="ARBA" id="ARBA00022679"/>
    </source>
</evidence>
<feature type="compositionally biased region" description="Low complexity" evidence="9">
    <location>
        <begin position="874"/>
        <end position="886"/>
    </location>
</feature>
<proteinExistence type="predicted"/>
<keyword evidence="2" id="KW-0808">Transferase</keyword>
<dbReference type="PROSITE" id="PS00108">
    <property type="entry name" value="PROTEIN_KINASE_ST"/>
    <property type="match status" value="1"/>
</dbReference>
<dbReference type="GO" id="GO:0004674">
    <property type="term" value="F:protein serine/threonine kinase activity"/>
    <property type="evidence" value="ECO:0007669"/>
    <property type="project" value="UniProtKB-KW"/>
</dbReference>
<evidence type="ECO:0000256" key="3">
    <source>
        <dbReference type="ARBA" id="ARBA00022741"/>
    </source>
</evidence>
<feature type="binding site" evidence="7">
    <location>
        <position position="609"/>
    </location>
    <ligand>
        <name>ATP</name>
        <dbReference type="ChEBI" id="CHEBI:30616"/>
    </ligand>
</feature>
<dbReference type="SUPFAM" id="SSF56112">
    <property type="entry name" value="Protein kinase-like (PK-like)"/>
    <property type="match status" value="1"/>
</dbReference>